<dbReference type="SUPFAM" id="SSF52540">
    <property type="entry name" value="P-loop containing nucleoside triphosphate hydrolases"/>
    <property type="match status" value="2"/>
</dbReference>
<dbReference type="Gene3D" id="3.30.300.20">
    <property type="match status" value="1"/>
</dbReference>
<evidence type="ECO:0000256" key="8">
    <source>
        <dbReference type="HAMAP-Rule" id="MF_00195"/>
    </source>
</evidence>
<dbReference type="AlphaFoldDB" id="A0A318SLY7"/>
<dbReference type="Gene3D" id="3.40.50.300">
    <property type="entry name" value="P-loop containing nucleotide triphosphate hydrolases"/>
    <property type="match status" value="2"/>
</dbReference>
<keyword evidence="3 8" id="KW-0690">Ribosome biogenesis</keyword>
<feature type="domain" description="EngA-type G" evidence="11">
    <location>
        <begin position="173"/>
        <end position="343"/>
    </location>
</feature>
<evidence type="ECO:0000313" key="12">
    <source>
        <dbReference type="EMBL" id="PYE53540.1"/>
    </source>
</evidence>
<dbReference type="CDD" id="cd01895">
    <property type="entry name" value="EngA2"/>
    <property type="match status" value="1"/>
</dbReference>
<evidence type="ECO:0000259" key="11">
    <source>
        <dbReference type="PROSITE" id="PS51712"/>
    </source>
</evidence>
<dbReference type="FunFam" id="3.30.300.20:FF:000004">
    <property type="entry name" value="GTPase Der"/>
    <property type="match status" value="1"/>
</dbReference>
<feature type="binding site" evidence="8">
    <location>
        <begin position="288"/>
        <end position="291"/>
    </location>
    <ligand>
        <name>GTP</name>
        <dbReference type="ChEBI" id="CHEBI:37565"/>
        <label>2</label>
    </ligand>
</feature>
<evidence type="ECO:0000256" key="3">
    <source>
        <dbReference type="ARBA" id="ARBA00022517"/>
    </source>
</evidence>
<dbReference type="Pfam" id="PF01926">
    <property type="entry name" value="MMR_HSR1"/>
    <property type="match status" value="2"/>
</dbReference>
<feature type="binding site" evidence="8">
    <location>
        <begin position="179"/>
        <end position="186"/>
    </location>
    <ligand>
        <name>GTP</name>
        <dbReference type="ChEBI" id="CHEBI:37565"/>
        <label>2</label>
    </ligand>
</feature>
<sequence length="446" mass="50675">MHKVAIVGRPNVGKSSLFNRLIGRREAVVADFPGVTRDVKEGVMLYENHRMVLMDTGGLWSGDEWEQAIREKAEMALHDALAVIFLLDPREGLSTADYEVAEWLRRLDKPVVIAANKIDSPLHEAYLAELWGLGFGEPVPVSAEHARGLDTLMERVLEHLPTDDEDVPEIAPIRISLIGRPNVGKSSLLNAILGEERVIVSEVPGTTRDSVDAEFNFAGQRFVLVDTAGIRRKPDTSIEEYSMQRSETAIKRSDVIWLVINATDLGDHELKLANLAYESGKPVIVVVNKWDLVPDEDLKRTTKDLDQKLFHISFAPRVYTSAINDYGIHDMLAEAMKLYAKWQSRLQTSELNRWLEIWQVRQRVPNFHGKPLKMYFMTQAETAPPTFVIFCNRADFVTRAYENFLHNRIREDLDLAGIPVRLVWREKGPYKKGKKGEQDEEAPVKK</sequence>
<dbReference type="GO" id="GO:0042254">
    <property type="term" value="P:ribosome biogenesis"/>
    <property type="evidence" value="ECO:0007669"/>
    <property type="project" value="UniProtKB-KW"/>
</dbReference>
<evidence type="ECO:0000256" key="2">
    <source>
        <dbReference type="ARBA" id="ARBA00020953"/>
    </source>
</evidence>
<keyword evidence="6 8" id="KW-0342">GTP-binding</keyword>
<comment type="caution">
    <text evidence="12">The sequence shown here is derived from an EMBL/GenBank/DDBJ whole genome shotgun (WGS) entry which is preliminary data.</text>
</comment>
<feature type="binding site" evidence="8">
    <location>
        <begin position="116"/>
        <end position="119"/>
    </location>
    <ligand>
        <name>GTP</name>
        <dbReference type="ChEBI" id="CHEBI:37565"/>
        <label>1</label>
    </ligand>
</feature>
<keyword evidence="5 8" id="KW-0547">Nucleotide-binding</keyword>
<evidence type="ECO:0000256" key="9">
    <source>
        <dbReference type="PROSITE-ProRule" id="PRU01049"/>
    </source>
</evidence>
<proteinExistence type="inferred from homology"/>
<dbReference type="OrthoDB" id="9805918at2"/>
<keyword evidence="13" id="KW-1185">Reference proteome</keyword>
<dbReference type="PANTHER" id="PTHR43834">
    <property type="entry name" value="GTPASE DER"/>
    <property type="match status" value="1"/>
</dbReference>
<dbReference type="InterPro" id="IPR031166">
    <property type="entry name" value="G_ENGA"/>
</dbReference>
<dbReference type="Pfam" id="PF14714">
    <property type="entry name" value="KH_dom-like"/>
    <property type="match status" value="1"/>
</dbReference>
<dbReference type="NCBIfam" id="TIGR03594">
    <property type="entry name" value="GTPase_EngA"/>
    <property type="match status" value="1"/>
</dbReference>
<dbReference type="GO" id="GO:0005525">
    <property type="term" value="F:GTP binding"/>
    <property type="evidence" value="ECO:0007669"/>
    <property type="project" value="UniProtKB-UniRule"/>
</dbReference>
<dbReference type="PROSITE" id="PS51712">
    <property type="entry name" value="G_ENGA"/>
    <property type="match status" value="2"/>
</dbReference>
<evidence type="ECO:0000256" key="6">
    <source>
        <dbReference type="ARBA" id="ARBA00023134"/>
    </source>
</evidence>
<dbReference type="PIRSF" id="PIRSF006485">
    <property type="entry name" value="GTP-binding_EngA"/>
    <property type="match status" value="1"/>
</dbReference>
<evidence type="ECO:0000256" key="4">
    <source>
        <dbReference type="ARBA" id="ARBA00022737"/>
    </source>
</evidence>
<dbReference type="PANTHER" id="PTHR43834:SF6">
    <property type="entry name" value="GTPASE DER"/>
    <property type="match status" value="1"/>
</dbReference>
<feature type="binding site" evidence="8">
    <location>
        <begin position="226"/>
        <end position="230"/>
    </location>
    <ligand>
        <name>GTP</name>
        <dbReference type="ChEBI" id="CHEBI:37565"/>
        <label>2</label>
    </ligand>
</feature>
<dbReference type="CDD" id="cd01894">
    <property type="entry name" value="EngA1"/>
    <property type="match status" value="1"/>
</dbReference>
<dbReference type="RefSeq" id="WP_110887038.1">
    <property type="nucleotide sequence ID" value="NZ_QJSX01000008.1"/>
</dbReference>
<dbReference type="HAMAP" id="MF_00195">
    <property type="entry name" value="GTPase_Der"/>
    <property type="match status" value="1"/>
</dbReference>
<dbReference type="GO" id="GO:0043022">
    <property type="term" value="F:ribosome binding"/>
    <property type="evidence" value="ECO:0007669"/>
    <property type="project" value="TreeGrafter"/>
</dbReference>
<dbReference type="InterPro" id="IPR016484">
    <property type="entry name" value="GTPase_Der"/>
</dbReference>
<comment type="function">
    <text evidence="8 10">GTPase that plays an essential role in the late steps of ribosome biogenesis.</text>
</comment>
<dbReference type="PRINTS" id="PR00326">
    <property type="entry name" value="GTP1OBG"/>
</dbReference>
<feature type="binding site" evidence="8">
    <location>
        <begin position="55"/>
        <end position="59"/>
    </location>
    <ligand>
        <name>GTP</name>
        <dbReference type="ChEBI" id="CHEBI:37565"/>
        <label>1</label>
    </ligand>
</feature>
<evidence type="ECO:0000256" key="7">
    <source>
        <dbReference type="ARBA" id="ARBA00032345"/>
    </source>
</evidence>
<comment type="similarity">
    <text evidence="1 8 9 10">Belongs to the TRAFAC class TrmE-Era-EngA-EngB-Septin-like GTPase superfamily. EngA (Der) GTPase family.</text>
</comment>
<name>A0A318SLY7_9DEIO</name>
<dbReference type="InterPro" id="IPR015946">
    <property type="entry name" value="KH_dom-like_a/b"/>
</dbReference>
<evidence type="ECO:0000256" key="1">
    <source>
        <dbReference type="ARBA" id="ARBA00008279"/>
    </source>
</evidence>
<gene>
    <name evidence="8" type="primary">der</name>
    <name evidence="12" type="ORF">DES52_10869</name>
</gene>
<dbReference type="InterPro" id="IPR032859">
    <property type="entry name" value="KH_dom-like"/>
</dbReference>
<reference evidence="12 13" key="1">
    <citation type="submission" date="2018-06" db="EMBL/GenBank/DDBJ databases">
        <title>Genomic Encyclopedia of Type Strains, Phase IV (KMG-IV): sequencing the most valuable type-strain genomes for metagenomic binning, comparative biology and taxonomic classification.</title>
        <authorList>
            <person name="Goeker M."/>
        </authorList>
    </citation>
    <scope>NUCLEOTIDE SEQUENCE [LARGE SCALE GENOMIC DNA]</scope>
    <source>
        <strain evidence="12 13">DSM 18048</strain>
    </source>
</reference>
<dbReference type="InterPro" id="IPR006073">
    <property type="entry name" value="GTP-bd"/>
</dbReference>
<dbReference type="NCBIfam" id="TIGR00231">
    <property type="entry name" value="small_GTP"/>
    <property type="match status" value="2"/>
</dbReference>
<dbReference type="EMBL" id="QJSX01000008">
    <property type="protein sequence ID" value="PYE53540.1"/>
    <property type="molecule type" value="Genomic_DNA"/>
</dbReference>
<evidence type="ECO:0000256" key="5">
    <source>
        <dbReference type="ARBA" id="ARBA00022741"/>
    </source>
</evidence>
<dbReference type="InterPro" id="IPR005225">
    <property type="entry name" value="Small_GTP-bd"/>
</dbReference>
<feature type="domain" description="EngA-type G" evidence="11">
    <location>
        <begin position="2"/>
        <end position="164"/>
    </location>
</feature>
<comment type="subunit">
    <text evidence="8">Associates with the 50S ribosomal subunit.</text>
</comment>
<evidence type="ECO:0000313" key="13">
    <source>
        <dbReference type="Proteomes" id="UP000248326"/>
    </source>
</evidence>
<dbReference type="Proteomes" id="UP000248326">
    <property type="component" value="Unassembled WGS sequence"/>
</dbReference>
<keyword evidence="4 10" id="KW-0677">Repeat</keyword>
<dbReference type="FunFam" id="3.40.50.300:FF:000040">
    <property type="entry name" value="GTPase Der"/>
    <property type="match status" value="1"/>
</dbReference>
<protein>
    <recommendedName>
        <fullName evidence="2 8">GTPase Der</fullName>
    </recommendedName>
    <alternativeName>
        <fullName evidence="7 8">GTP-binding protein EngA</fullName>
    </alternativeName>
</protein>
<feature type="binding site" evidence="8">
    <location>
        <begin position="8"/>
        <end position="15"/>
    </location>
    <ligand>
        <name>GTP</name>
        <dbReference type="ChEBI" id="CHEBI:37565"/>
        <label>1</label>
    </ligand>
</feature>
<dbReference type="InterPro" id="IPR027417">
    <property type="entry name" value="P-loop_NTPase"/>
</dbReference>
<evidence type="ECO:0000256" key="10">
    <source>
        <dbReference type="RuleBase" id="RU004481"/>
    </source>
</evidence>
<organism evidence="12 13">
    <name type="scientific">Deinococcus yavapaiensis KR-236</name>
    <dbReference type="NCBI Taxonomy" id="694435"/>
    <lineage>
        <taxon>Bacteria</taxon>
        <taxon>Thermotogati</taxon>
        <taxon>Deinococcota</taxon>
        <taxon>Deinococci</taxon>
        <taxon>Deinococcales</taxon>
        <taxon>Deinococcaceae</taxon>
        <taxon>Deinococcus</taxon>
    </lineage>
</organism>
<accession>A0A318SLY7</accession>